<feature type="chain" id="PRO_5012395159" evidence="1">
    <location>
        <begin position="22"/>
        <end position="663"/>
    </location>
</feature>
<sequence>MSDHRPTLAAALLLASSAASAVSSEALSALDSALAERQRNRLSTALTQLDQVTDHPAIYFQSELGVPLSGLRVAIRSEHDAGVVATFDFSPVPSTRLWKAQLPRLDAGAYMAQLQVKVQGSTITLDQKLPWTTATALVEWRLEERLVRAPGLDSTHWLHESPGWWSTALDWVVPDGARQRLLAEQPRQRPDYRAAQAQCAAGRIQGLAGMLHTHRTRLLDTDLVDDLLDCAATLDLRAVVYEVLNAWPDGVLSSRGWDVMLRVLRRDIAHGHSARALQALTRRAPLQQTASQEARWRDLVSRVMLARGDIAAALTYLREGPHMQADQTLVGDADLQLLFQTMRLNLAVALLHAQRGEDALNLLDQIGQVTPSSQAVAALRDRANVMLGWQFLRRQQGLTAQAVFNRVDLHGDAAATALLGRGYALVAPPGERQLRNQTADATNLLQAETASTLAAKYRGGFISCEQYQQAMGDDAVCTRTRAFDQAGEHYSPQEREQRAMRSWLLVAERGGADLATQEARLQAAVALIEAGRRAPAQDMLERAIDILEQRQQEAAQEQQWLREYVLASLAGADEAFSQLRDSAELPPLATHALARWLAQEQIRALLDMQVRASAWPEQQAQVQHLLLQSLAQLGQQINQEQARMESEIRLHLAKLYHQGALGG</sequence>
<evidence type="ECO:0000313" key="2">
    <source>
        <dbReference type="EMBL" id="ORE87281.1"/>
    </source>
</evidence>
<keyword evidence="1" id="KW-0732">Signal</keyword>
<evidence type="ECO:0000256" key="1">
    <source>
        <dbReference type="SAM" id="SignalP"/>
    </source>
</evidence>
<name>A0A1Y1SEB9_9GAMM</name>
<evidence type="ECO:0000313" key="3">
    <source>
        <dbReference type="Proteomes" id="UP000192342"/>
    </source>
</evidence>
<protein>
    <submittedName>
        <fullName evidence="2">Uncharacterized protein</fullName>
    </submittedName>
</protein>
<comment type="caution">
    <text evidence="2">The sequence shown here is derived from an EMBL/GenBank/DDBJ whole genome shotgun (WGS) entry which is preliminary data.</text>
</comment>
<proteinExistence type="predicted"/>
<dbReference type="Proteomes" id="UP000192342">
    <property type="component" value="Unassembled WGS sequence"/>
</dbReference>
<accession>A0A1Y1SEB9</accession>
<organism evidence="2 3">
    <name type="scientific">Oceanococcus atlanticus</name>
    <dbReference type="NCBI Taxonomy" id="1317117"/>
    <lineage>
        <taxon>Bacteria</taxon>
        <taxon>Pseudomonadati</taxon>
        <taxon>Pseudomonadota</taxon>
        <taxon>Gammaproteobacteria</taxon>
        <taxon>Chromatiales</taxon>
        <taxon>Oceanococcaceae</taxon>
        <taxon>Oceanococcus</taxon>
    </lineage>
</organism>
<feature type="signal peptide" evidence="1">
    <location>
        <begin position="1"/>
        <end position="21"/>
    </location>
</feature>
<gene>
    <name evidence="2" type="ORF">ATO7_09577</name>
</gene>
<dbReference type="AlphaFoldDB" id="A0A1Y1SEB9"/>
<keyword evidence="3" id="KW-1185">Reference proteome</keyword>
<dbReference type="STRING" id="1317117.ATO7_09577"/>
<reference evidence="2 3" key="1">
    <citation type="submission" date="2013-04" db="EMBL/GenBank/DDBJ databases">
        <title>Oceanococcus atlanticus 22II-S10r2 Genome Sequencing.</title>
        <authorList>
            <person name="Lai Q."/>
            <person name="Li G."/>
            <person name="Shao Z."/>
        </authorList>
    </citation>
    <scope>NUCLEOTIDE SEQUENCE [LARGE SCALE GENOMIC DNA]</scope>
    <source>
        <strain evidence="2 3">22II-S10r2</strain>
    </source>
</reference>
<dbReference type="EMBL" id="AQQV01000002">
    <property type="protein sequence ID" value="ORE87281.1"/>
    <property type="molecule type" value="Genomic_DNA"/>
</dbReference>